<keyword evidence="2" id="KW-1185">Reference proteome</keyword>
<evidence type="ECO:0000313" key="2">
    <source>
        <dbReference type="Proteomes" id="UP001207605"/>
    </source>
</evidence>
<dbReference type="EMBL" id="JAOQJV010000008">
    <property type="protein sequence ID" value="MCU6700125.1"/>
    <property type="molecule type" value="Genomic_DNA"/>
</dbReference>
<dbReference type="RefSeq" id="WP_262581580.1">
    <property type="nucleotide sequence ID" value="NZ_JAOQJV010000008.1"/>
</dbReference>
<proteinExistence type="predicted"/>
<comment type="caution">
    <text evidence="1">The sequence shown here is derived from an EMBL/GenBank/DDBJ whole genome shotgun (WGS) entry which is preliminary data.</text>
</comment>
<protein>
    <submittedName>
        <fullName evidence="1">Uncharacterized protein</fullName>
    </submittedName>
</protein>
<gene>
    <name evidence="1" type="ORF">OCV65_07755</name>
</gene>
<reference evidence="1 2" key="1">
    <citation type="journal article" date="2021" name="ISME Commun">
        <title>Automated analysis of genomic sequences facilitates high-throughput and comprehensive description of bacteria.</title>
        <authorList>
            <person name="Hitch T.C.A."/>
        </authorList>
    </citation>
    <scope>NUCLEOTIDE SEQUENCE [LARGE SCALE GENOMIC DNA]</scope>
    <source>
        <strain evidence="1 2">Sanger_02</strain>
    </source>
</reference>
<evidence type="ECO:0000313" key="1">
    <source>
        <dbReference type="EMBL" id="MCU6700125.1"/>
    </source>
</evidence>
<accession>A0ABT2S6A4</accession>
<name>A0ABT2S6A4_9FIRM</name>
<organism evidence="1 2">
    <name type="scientific">Dorea ammoniilytica</name>
    <dbReference type="NCBI Taxonomy" id="2981788"/>
    <lineage>
        <taxon>Bacteria</taxon>
        <taxon>Bacillati</taxon>
        <taxon>Bacillota</taxon>
        <taxon>Clostridia</taxon>
        <taxon>Lachnospirales</taxon>
        <taxon>Lachnospiraceae</taxon>
        <taxon>Dorea</taxon>
    </lineage>
</organism>
<dbReference type="Proteomes" id="UP001207605">
    <property type="component" value="Unassembled WGS sequence"/>
</dbReference>
<sequence length="205" mass="24231">MQLFQVNAEIYDEDSMLGRETSYLTADNAVKAAYYARGMLRNICLECSLNLEELIRDHWSIFYKLEWPDKEIIYGYSVEVVSMDSQNIDCSHMEKNECQCIGELYQVYYKDLKADPVMQRYEILYNESRSPLTDEVRREPGDWGKEPCYKKGDRVCYRESDKVFEIDEVYGWEGDALDGLLYTIYEDECGYMDHVHESELRLAEQ</sequence>